<dbReference type="EMBL" id="JACKTY010000050">
    <property type="protein sequence ID" value="MCV7230423.1"/>
    <property type="molecule type" value="Genomic_DNA"/>
</dbReference>
<dbReference type="RefSeq" id="WP_264071708.1">
    <property type="nucleotide sequence ID" value="NZ_JACKTY010000050.1"/>
</dbReference>
<evidence type="ECO:0000313" key="2">
    <source>
        <dbReference type="Proteomes" id="UP001526201"/>
    </source>
</evidence>
<keyword evidence="2" id="KW-1185">Reference proteome</keyword>
<comment type="caution">
    <text evidence="1">The sequence shown here is derived from an EMBL/GenBank/DDBJ whole genome shotgun (WGS) entry which is preliminary data.</text>
</comment>
<organism evidence="1 2">
    <name type="scientific">Mycolicibacterium komossense</name>
    <dbReference type="NCBI Taxonomy" id="1779"/>
    <lineage>
        <taxon>Bacteria</taxon>
        <taxon>Bacillati</taxon>
        <taxon>Actinomycetota</taxon>
        <taxon>Actinomycetes</taxon>
        <taxon>Mycobacteriales</taxon>
        <taxon>Mycobacteriaceae</taxon>
        <taxon>Mycolicibacterium</taxon>
    </lineage>
</organism>
<accession>A0ABT3CLK6</accession>
<dbReference type="Proteomes" id="UP001526201">
    <property type="component" value="Unassembled WGS sequence"/>
</dbReference>
<protein>
    <submittedName>
        <fullName evidence="1">Helix-turn-helix domain-containing protein</fullName>
    </submittedName>
</protein>
<reference evidence="1 2" key="1">
    <citation type="journal article" date="2022" name="BMC Genomics">
        <title>Comparative genome analysis of mycobacteria focusing on tRNA and non-coding RNA.</title>
        <authorList>
            <person name="Behra P.R.K."/>
            <person name="Pettersson B.M.F."/>
            <person name="Ramesh M."/>
            <person name="Das S."/>
            <person name="Dasgupta S."/>
            <person name="Kirsebom L.A."/>
        </authorList>
    </citation>
    <scope>NUCLEOTIDE SEQUENCE [LARGE SCALE GENOMIC DNA]</scope>
    <source>
        <strain evidence="1 2">DSM 44078</strain>
    </source>
</reference>
<sequence>MEAVVRRQRAGQPIPDRVRHLFTYMSTGGHRIDSPAAPLKQDRDDLIDTEIAATILGCSSRHVRRLAADLEGESLTGRWLFSRRTVEEYAEARSA</sequence>
<gene>
    <name evidence="1" type="ORF">H7J73_30885</name>
</gene>
<proteinExistence type="predicted"/>
<name>A0ABT3CLK6_9MYCO</name>
<evidence type="ECO:0000313" key="1">
    <source>
        <dbReference type="EMBL" id="MCV7230423.1"/>
    </source>
</evidence>